<dbReference type="Proteomes" id="UP000789375">
    <property type="component" value="Unassembled WGS sequence"/>
</dbReference>
<dbReference type="EMBL" id="CAJVPP010014708">
    <property type="protein sequence ID" value="CAG8724955.1"/>
    <property type="molecule type" value="Genomic_DNA"/>
</dbReference>
<evidence type="ECO:0000313" key="2">
    <source>
        <dbReference type="Proteomes" id="UP000789375"/>
    </source>
</evidence>
<organism evidence="1 2">
    <name type="scientific">Funneliformis mosseae</name>
    <name type="common">Endomycorrhizal fungus</name>
    <name type="synonym">Glomus mosseae</name>
    <dbReference type="NCBI Taxonomy" id="27381"/>
    <lineage>
        <taxon>Eukaryota</taxon>
        <taxon>Fungi</taxon>
        <taxon>Fungi incertae sedis</taxon>
        <taxon>Mucoromycota</taxon>
        <taxon>Glomeromycotina</taxon>
        <taxon>Glomeromycetes</taxon>
        <taxon>Glomerales</taxon>
        <taxon>Glomeraceae</taxon>
        <taxon>Funneliformis</taxon>
    </lineage>
</organism>
<sequence length="72" mass="7932">LLYTASIPRWASDISLYKLNKSTSTYSCVITLFNTSLVEVSQFPKICDVFGACNSSILERCVDSTTTAMPND</sequence>
<proteinExistence type="predicted"/>
<feature type="non-terminal residue" evidence="1">
    <location>
        <position position="1"/>
    </location>
</feature>
<feature type="non-terminal residue" evidence="1">
    <location>
        <position position="72"/>
    </location>
</feature>
<evidence type="ECO:0000313" key="1">
    <source>
        <dbReference type="EMBL" id="CAG8724955.1"/>
    </source>
</evidence>
<comment type="caution">
    <text evidence="1">The sequence shown here is derived from an EMBL/GenBank/DDBJ whole genome shotgun (WGS) entry which is preliminary data.</text>
</comment>
<reference evidence="1" key="1">
    <citation type="submission" date="2021-06" db="EMBL/GenBank/DDBJ databases">
        <authorList>
            <person name="Kallberg Y."/>
            <person name="Tangrot J."/>
            <person name="Rosling A."/>
        </authorList>
    </citation>
    <scope>NUCLEOTIDE SEQUENCE</scope>
    <source>
        <strain evidence="1">87-6 pot B 2015</strain>
    </source>
</reference>
<protein>
    <submittedName>
        <fullName evidence="1">2860_t:CDS:1</fullName>
    </submittedName>
</protein>
<name>A0A9N9I7E9_FUNMO</name>
<gene>
    <name evidence="1" type="ORF">FMOSSE_LOCUS15266</name>
</gene>
<accession>A0A9N9I7E9</accession>
<keyword evidence="2" id="KW-1185">Reference proteome</keyword>
<dbReference type="AlphaFoldDB" id="A0A9N9I7E9"/>